<organism evidence="14 15">
    <name type="scientific">Glossina brevipalpis</name>
    <dbReference type="NCBI Taxonomy" id="37001"/>
    <lineage>
        <taxon>Eukaryota</taxon>
        <taxon>Metazoa</taxon>
        <taxon>Ecdysozoa</taxon>
        <taxon>Arthropoda</taxon>
        <taxon>Hexapoda</taxon>
        <taxon>Insecta</taxon>
        <taxon>Pterygota</taxon>
        <taxon>Neoptera</taxon>
        <taxon>Endopterygota</taxon>
        <taxon>Diptera</taxon>
        <taxon>Brachycera</taxon>
        <taxon>Muscomorpha</taxon>
        <taxon>Hippoboscoidea</taxon>
        <taxon>Glossinidae</taxon>
        <taxon>Glossina</taxon>
    </lineage>
</organism>
<evidence type="ECO:0000256" key="10">
    <source>
        <dbReference type="ARBA" id="ARBA00023163"/>
    </source>
</evidence>
<evidence type="ECO:0000256" key="5">
    <source>
        <dbReference type="ARBA" id="ARBA00022691"/>
    </source>
</evidence>
<dbReference type="InterPro" id="IPR001737">
    <property type="entry name" value="KsgA/Erm"/>
</dbReference>
<feature type="binding site" evidence="11">
    <location>
        <position position="111"/>
    </location>
    <ligand>
        <name>S-adenosyl-L-methionine</name>
        <dbReference type="ChEBI" id="CHEBI:59789"/>
    </ligand>
</feature>
<dbReference type="GO" id="GO:0034246">
    <property type="term" value="F:mitochondrial transcription factor activity"/>
    <property type="evidence" value="ECO:0007669"/>
    <property type="project" value="TreeGrafter"/>
</dbReference>
<feature type="region of interest" description="Disordered" evidence="13">
    <location>
        <begin position="446"/>
        <end position="484"/>
    </location>
</feature>
<evidence type="ECO:0000256" key="2">
    <source>
        <dbReference type="ARBA" id="ARBA00022552"/>
    </source>
</evidence>
<keyword evidence="7" id="KW-0809">Transit peptide</keyword>
<proteinExistence type="inferred from homology"/>
<dbReference type="EC" id="2.1.1.-" evidence="12"/>
<keyword evidence="2 12" id="KW-0698">rRNA processing</keyword>
<dbReference type="VEuPathDB" id="VectorBase:GBRI000219"/>
<evidence type="ECO:0000313" key="14">
    <source>
        <dbReference type="EnsemblMetazoa" id="GBRI000219-PA"/>
    </source>
</evidence>
<evidence type="ECO:0000256" key="6">
    <source>
        <dbReference type="ARBA" id="ARBA00022884"/>
    </source>
</evidence>
<dbReference type="GO" id="GO:0006391">
    <property type="term" value="P:transcription initiation at mitochondrial promoter"/>
    <property type="evidence" value="ECO:0007669"/>
    <property type="project" value="TreeGrafter"/>
</dbReference>
<dbReference type="GO" id="GO:0000179">
    <property type="term" value="F:rRNA (adenine-N6,N6-)-dimethyltransferase activity"/>
    <property type="evidence" value="ECO:0007669"/>
    <property type="project" value="UniProtKB-UniRule"/>
</dbReference>
<reference evidence="15" key="1">
    <citation type="submission" date="2014-03" db="EMBL/GenBank/DDBJ databases">
        <authorList>
            <person name="Aksoy S."/>
            <person name="Warren W."/>
            <person name="Wilson R.K."/>
        </authorList>
    </citation>
    <scope>NUCLEOTIDE SEQUENCE [LARGE SCALE GENOMIC DNA]</scope>
    <source>
        <strain evidence="15">IAEA</strain>
    </source>
</reference>
<keyword evidence="4 11" id="KW-0808">Transferase</keyword>
<keyword evidence="6 11" id="KW-0694">RNA-binding</keyword>
<evidence type="ECO:0000256" key="13">
    <source>
        <dbReference type="SAM" id="MobiDB-lite"/>
    </source>
</evidence>
<evidence type="ECO:0000256" key="11">
    <source>
        <dbReference type="PROSITE-ProRule" id="PRU01026"/>
    </source>
</evidence>
<keyword evidence="3 11" id="KW-0489">Methyltransferase</keyword>
<dbReference type="Pfam" id="PF00398">
    <property type="entry name" value="RrnaAD"/>
    <property type="match status" value="1"/>
</dbReference>
<keyword evidence="10" id="KW-0804">Transcription</keyword>
<dbReference type="PANTHER" id="PTHR11727">
    <property type="entry name" value="DIMETHYLADENOSINE TRANSFERASE"/>
    <property type="match status" value="1"/>
</dbReference>
<keyword evidence="5 11" id="KW-0949">S-adenosyl-L-methionine</keyword>
<comment type="subcellular location">
    <subcellularLocation>
        <location evidence="1">Mitochondrion</location>
    </subcellularLocation>
</comment>
<keyword evidence="9" id="KW-0496">Mitochondrion</keyword>
<evidence type="ECO:0000256" key="4">
    <source>
        <dbReference type="ARBA" id="ARBA00022679"/>
    </source>
</evidence>
<reference evidence="14" key="2">
    <citation type="submission" date="2020-05" db="UniProtKB">
        <authorList>
            <consortium name="EnsemblMetazoa"/>
        </authorList>
    </citation>
    <scope>IDENTIFICATION</scope>
    <source>
        <strain evidence="14">IAEA</strain>
    </source>
</reference>
<dbReference type="PANTHER" id="PTHR11727:SF13">
    <property type="entry name" value="DIMETHYLADENOSINE TRANSFERASE 2, MITOCHONDRIAL"/>
    <property type="match status" value="1"/>
</dbReference>
<dbReference type="PIRSF" id="PIRSF027833">
    <property type="entry name" value="MtTFB2"/>
    <property type="match status" value="1"/>
</dbReference>
<dbReference type="InterPro" id="IPR029063">
    <property type="entry name" value="SAM-dependent_MTases_sf"/>
</dbReference>
<dbReference type="Proteomes" id="UP000091820">
    <property type="component" value="Unassembled WGS sequence"/>
</dbReference>
<keyword evidence="8" id="KW-0805">Transcription regulation</keyword>
<accession>A0A1A9VZA8</accession>
<evidence type="ECO:0000256" key="7">
    <source>
        <dbReference type="ARBA" id="ARBA00022946"/>
    </source>
</evidence>
<comment type="similarity">
    <text evidence="11 12">Belongs to the class I-like SAM-binding methyltransferase superfamily. rRNA adenine N(6)-methyltransferase family.</text>
</comment>
<evidence type="ECO:0000256" key="3">
    <source>
        <dbReference type="ARBA" id="ARBA00022603"/>
    </source>
</evidence>
<sequence>MFKSNKLFSFVTKRLKLYCGYVNFSELKTRKERKKFYGGLFPEKMLNKKLNLPVHMYLANGETAKFIDEKLDPFLKQSRCDTILEINPGIGLLTRKLLDREEQFKKIMLIETLSYFAETLQEMHNLYPDRVKFKQGDIINLRKLAYMDKIDNGSRVIELLSDVPYKQYNDESNMILFGAVGCIQFFKHLINSVTFDNSLLSLGRAEMYLVMPPPMYLVNLIERLNFAVLFTFILLLVQHLTCSNDVSYLVYRATSILFQILFEYRFIAYLPRDSFLPLQSQKNNKQNRLKNIRCAHPEYLYLARIVPRRNLHELCPLEDLPALWYFVRQSCLSRRNRVIPNLEKWVPGCGSRLLISNDKLKSPQQLYPDEDLNNLPEYSSPCKALSTADALPNINIYTEFGDLCPNQMLALFRKFRSWPEYKQSSFLASYDNTMLRIASVSEDVSESLAEEDDITSETFNEMEEELDTKKPPKTKRSKKNIPLV</sequence>
<feature type="binding site" evidence="11">
    <location>
        <position position="137"/>
    </location>
    <ligand>
        <name>S-adenosyl-L-methionine</name>
        <dbReference type="ChEBI" id="CHEBI:59789"/>
    </ligand>
</feature>
<dbReference type="GO" id="GO:0005759">
    <property type="term" value="C:mitochondrial matrix"/>
    <property type="evidence" value="ECO:0007669"/>
    <property type="project" value="TreeGrafter"/>
</dbReference>
<evidence type="ECO:0000256" key="1">
    <source>
        <dbReference type="ARBA" id="ARBA00004173"/>
    </source>
</evidence>
<protein>
    <recommendedName>
        <fullName evidence="12">rRNA adenine N(6)-methyltransferase</fullName>
        <ecNumber evidence="12">2.1.1.-</ecNumber>
    </recommendedName>
</protein>
<evidence type="ECO:0000256" key="8">
    <source>
        <dbReference type="ARBA" id="ARBA00023015"/>
    </source>
</evidence>
<dbReference type="PROSITE" id="PS51689">
    <property type="entry name" value="SAM_RNA_A_N6_MT"/>
    <property type="match status" value="1"/>
</dbReference>
<dbReference type="EnsemblMetazoa" id="GBRI000219-RA">
    <property type="protein sequence ID" value="GBRI000219-PA"/>
    <property type="gene ID" value="GBRI000219"/>
</dbReference>
<comment type="caution">
    <text evidence="11">Lacks conserved residue(s) required for the propagation of feature annotation.</text>
</comment>
<dbReference type="STRING" id="37001.A0A1A9VZA8"/>
<feature type="compositionally biased region" description="Acidic residues" evidence="13">
    <location>
        <begin position="446"/>
        <end position="466"/>
    </location>
</feature>
<name>A0A1A9VZA8_9MUSC</name>
<feature type="binding site" evidence="11">
    <location>
        <position position="58"/>
    </location>
    <ligand>
        <name>S-adenosyl-L-methionine</name>
        <dbReference type="ChEBI" id="CHEBI:59789"/>
    </ligand>
</feature>
<evidence type="ECO:0000256" key="9">
    <source>
        <dbReference type="ARBA" id="ARBA00023128"/>
    </source>
</evidence>
<dbReference type="SUPFAM" id="SSF53335">
    <property type="entry name" value="S-adenosyl-L-methionine-dependent methyltransferases"/>
    <property type="match status" value="1"/>
</dbReference>
<dbReference type="GO" id="GO:0003723">
    <property type="term" value="F:RNA binding"/>
    <property type="evidence" value="ECO:0007669"/>
    <property type="project" value="UniProtKB-UniRule"/>
</dbReference>
<evidence type="ECO:0000256" key="12">
    <source>
        <dbReference type="RuleBase" id="RU362106"/>
    </source>
</evidence>
<evidence type="ECO:0000313" key="15">
    <source>
        <dbReference type="Proteomes" id="UP000091820"/>
    </source>
</evidence>
<feature type="compositionally biased region" description="Basic residues" evidence="13">
    <location>
        <begin position="471"/>
        <end position="484"/>
    </location>
</feature>
<dbReference type="AlphaFoldDB" id="A0A1A9VZA8"/>
<dbReference type="Gene3D" id="3.40.50.150">
    <property type="entry name" value="Vaccinia Virus protein VP39"/>
    <property type="match status" value="1"/>
</dbReference>
<keyword evidence="15" id="KW-1185">Reference proteome</keyword>